<evidence type="ECO:0000256" key="1">
    <source>
        <dbReference type="SAM" id="MobiDB-lite"/>
    </source>
</evidence>
<dbReference type="Proteomes" id="UP000519439">
    <property type="component" value="Unassembled WGS sequence"/>
</dbReference>
<dbReference type="AlphaFoldDB" id="A0A7W6ICT3"/>
<dbReference type="EMBL" id="JACIDC010000002">
    <property type="protein sequence ID" value="MBB4039097.1"/>
    <property type="molecule type" value="Genomic_DNA"/>
</dbReference>
<comment type="caution">
    <text evidence="2">The sequence shown here is derived from an EMBL/GenBank/DDBJ whole genome shotgun (WGS) entry which is preliminary data.</text>
</comment>
<evidence type="ECO:0000313" key="3">
    <source>
        <dbReference type="Proteomes" id="UP000519439"/>
    </source>
</evidence>
<protein>
    <submittedName>
        <fullName evidence="2">Uncharacterized protein</fullName>
    </submittedName>
</protein>
<organism evidence="2 3">
    <name type="scientific">Microvirga flocculans</name>
    <dbReference type="NCBI Taxonomy" id="217168"/>
    <lineage>
        <taxon>Bacteria</taxon>
        <taxon>Pseudomonadati</taxon>
        <taxon>Pseudomonadota</taxon>
        <taxon>Alphaproteobacteria</taxon>
        <taxon>Hyphomicrobiales</taxon>
        <taxon>Methylobacteriaceae</taxon>
        <taxon>Microvirga</taxon>
    </lineage>
</organism>
<reference evidence="2 3" key="1">
    <citation type="submission" date="2020-08" db="EMBL/GenBank/DDBJ databases">
        <title>Genomic Encyclopedia of Type Strains, Phase IV (KMG-IV): sequencing the most valuable type-strain genomes for metagenomic binning, comparative biology and taxonomic classification.</title>
        <authorList>
            <person name="Goeker M."/>
        </authorList>
    </citation>
    <scope>NUCLEOTIDE SEQUENCE [LARGE SCALE GENOMIC DNA]</scope>
    <source>
        <strain evidence="2 3">DSM 15743</strain>
    </source>
</reference>
<evidence type="ECO:0000313" key="2">
    <source>
        <dbReference type="EMBL" id="MBB4039097.1"/>
    </source>
</evidence>
<sequence length="51" mass="6035">MAYKKLSPYKPQNPPQMKESERQWVQDELRRLENVLQAIIAAIEELRAKVP</sequence>
<gene>
    <name evidence="2" type="ORF">GGR34_000732</name>
</gene>
<keyword evidence="3" id="KW-1185">Reference proteome</keyword>
<feature type="region of interest" description="Disordered" evidence="1">
    <location>
        <begin position="1"/>
        <end position="22"/>
    </location>
</feature>
<accession>A0A7W6ICT3</accession>
<name>A0A7W6ICT3_9HYPH</name>
<proteinExistence type="predicted"/>